<sequence>MSGKAIPFQYSKTYDPDDEFLVIECPSEAIAHIFDHNDAEKPVAEIFSHWNGGVALRFAEPVQDSAQAPPTEHIFKAAKLLTTNLCHLTQTDSGSMAEIGGGAITSSVPPPNPDAVTIVGRFSDTIELKATEVPAEYVERLVDDQSGQGVCTVSSVLAELPVSRHTLACLIADANVYFKPGHPYDRVLYPSEWHLDADSEGDVPAVVALVRKLAGQFDIDQAIVLNGETTLELRDAIAMNAELSVGEADRALLTCLDLTHDQRVQYVLAAMDGQTDALQTVVGAEGFSARVNKPVLHGLIAASKLRTSEDATTRDASCAEAADLRDAAVNESLASNSYGADSDPHADLMMTRTESFRACGAHVVEHDGLVYLMSDLLTAYRRAREATGNLSLPPLDDGDQLPLDSVARLTVLLNLAQKPHWTVSELAPLVGPVMGGGSLGQLVVQFGRPVLWATEGGEQVYCKP</sequence>
<organism evidence="1 2">
    <name type="scientific">Carpediemonas membranifera</name>
    <dbReference type="NCBI Taxonomy" id="201153"/>
    <lineage>
        <taxon>Eukaryota</taxon>
        <taxon>Metamonada</taxon>
        <taxon>Carpediemonas-like organisms</taxon>
        <taxon>Carpediemonas</taxon>
    </lineage>
</organism>
<reference evidence="1" key="1">
    <citation type="submission" date="2021-05" db="EMBL/GenBank/DDBJ databases">
        <title>A free-living protist that lacks canonical eukaryotic 1 DNA replication and segregation systems.</title>
        <authorList>
            <person name="Salas-Leiva D.E."/>
            <person name="Tromer E.C."/>
            <person name="Curtis B.A."/>
            <person name="Jerlstrom-Hultqvist J."/>
            <person name="Kolisko M."/>
            <person name="Yi Z."/>
            <person name="Salas-Leiva J.S."/>
            <person name="Gallot-Lavallee L."/>
            <person name="Kops G.J.P.L."/>
            <person name="Archibald J.M."/>
            <person name="Simpson A.G.B."/>
            <person name="Roger A.J."/>
        </authorList>
    </citation>
    <scope>NUCLEOTIDE SEQUENCE</scope>
    <source>
        <strain evidence="1">BICM</strain>
    </source>
</reference>
<dbReference type="Proteomes" id="UP000717585">
    <property type="component" value="Unassembled WGS sequence"/>
</dbReference>
<dbReference type="EMBL" id="JAHDYR010000020">
    <property type="protein sequence ID" value="KAG9393865.1"/>
    <property type="molecule type" value="Genomic_DNA"/>
</dbReference>
<accession>A0A8J6E9V5</accession>
<protein>
    <submittedName>
        <fullName evidence="1">Uncharacterized protein</fullName>
    </submittedName>
</protein>
<dbReference type="AlphaFoldDB" id="A0A8J6E9V5"/>
<evidence type="ECO:0000313" key="2">
    <source>
        <dbReference type="Proteomes" id="UP000717585"/>
    </source>
</evidence>
<proteinExistence type="predicted"/>
<name>A0A8J6E9V5_9EUKA</name>
<gene>
    <name evidence="1" type="ORF">J8273_4729</name>
</gene>
<comment type="caution">
    <text evidence="1">The sequence shown here is derived from an EMBL/GenBank/DDBJ whole genome shotgun (WGS) entry which is preliminary data.</text>
</comment>
<evidence type="ECO:0000313" key="1">
    <source>
        <dbReference type="EMBL" id="KAG9393865.1"/>
    </source>
</evidence>
<keyword evidence="2" id="KW-1185">Reference proteome</keyword>